<dbReference type="GO" id="GO:0016787">
    <property type="term" value="F:hydrolase activity"/>
    <property type="evidence" value="ECO:0007669"/>
    <property type="project" value="InterPro"/>
</dbReference>
<evidence type="ECO:0000313" key="7">
    <source>
        <dbReference type="Proteomes" id="UP000199427"/>
    </source>
</evidence>
<dbReference type="InterPro" id="IPR027417">
    <property type="entry name" value="P-loop_NTPase"/>
</dbReference>
<dbReference type="InterPro" id="IPR001650">
    <property type="entry name" value="Helicase_C-like"/>
</dbReference>
<dbReference type="GO" id="GO:0003677">
    <property type="term" value="F:DNA binding"/>
    <property type="evidence" value="ECO:0007669"/>
    <property type="project" value="UniProtKB-KW"/>
</dbReference>
<evidence type="ECO:0000256" key="2">
    <source>
        <dbReference type="ARBA" id="ARBA00022840"/>
    </source>
</evidence>
<dbReference type="PANTHER" id="PTHR30580:SF1">
    <property type="entry name" value="COMF OPERON PROTEIN 1"/>
    <property type="match status" value="1"/>
</dbReference>
<protein>
    <submittedName>
        <fullName evidence="6">Competence protein ComFA</fullName>
    </submittedName>
</protein>
<dbReference type="Pfam" id="PF04851">
    <property type="entry name" value="ResIII"/>
    <property type="match status" value="1"/>
</dbReference>
<dbReference type="InterPro" id="IPR014001">
    <property type="entry name" value="Helicase_ATP-bd"/>
</dbReference>
<dbReference type="SUPFAM" id="SSF52540">
    <property type="entry name" value="P-loop containing nucleoside triphosphate hydrolases"/>
    <property type="match status" value="1"/>
</dbReference>
<dbReference type="Pfam" id="PF00271">
    <property type="entry name" value="Helicase_C"/>
    <property type="match status" value="1"/>
</dbReference>
<dbReference type="PROSITE" id="PS51194">
    <property type="entry name" value="HELICASE_CTER"/>
    <property type="match status" value="1"/>
</dbReference>
<keyword evidence="7" id="KW-1185">Reference proteome</keyword>
<dbReference type="PANTHER" id="PTHR30580">
    <property type="entry name" value="PRIMOSOMAL PROTEIN N"/>
    <property type="match status" value="1"/>
</dbReference>
<dbReference type="Proteomes" id="UP000199427">
    <property type="component" value="Unassembled WGS sequence"/>
</dbReference>
<dbReference type="Gene3D" id="3.40.50.300">
    <property type="entry name" value="P-loop containing nucleotide triphosphate hydrolases"/>
    <property type="match status" value="2"/>
</dbReference>
<proteinExistence type="predicted"/>
<dbReference type="CDD" id="cd16449">
    <property type="entry name" value="RING-HC"/>
    <property type="match status" value="1"/>
</dbReference>
<keyword evidence="3" id="KW-0238">DNA-binding</keyword>
<feature type="domain" description="Helicase C-terminal" evidence="5">
    <location>
        <begin position="309"/>
        <end position="450"/>
    </location>
</feature>
<gene>
    <name evidence="6" type="ORF">SAMN05216362_10977</name>
</gene>
<dbReference type="SMART" id="SM00487">
    <property type="entry name" value="DEXDc"/>
    <property type="match status" value="1"/>
</dbReference>
<dbReference type="AlphaFoldDB" id="A0A1H9EIL9"/>
<dbReference type="SMART" id="SM00490">
    <property type="entry name" value="HELICc"/>
    <property type="match status" value="1"/>
</dbReference>
<dbReference type="GO" id="GO:0006310">
    <property type="term" value="P:DNA recombination"/>
    <property type="evidence" value="ECO:0007669"/>
    <property type="project" value="TreeGrafter"/>
</dbReference>
<dbReference type="PROSITE" id="PS51192">
    <property type="entry name" value="HELICASE_ATP_BIND_1"/>
    <property type="match status" value="1"/>
</dbReference>
<keyword evidence="1" id="KW-0547">Nucleotide-binding</keyword>
<evidence type="ECO:0000259" key="4">
    <source>
        <dbReference type="PROSITE" id="PS51192"/>
    </source>
</evidence>
<dbReference type="GO" id="GO:0006302">
    <property type="term" value="P:double-strand break repair"/>
    <property type="evidence" value="ECO:0007669"/>
    <property type="project" value="TreeGrafter"/>
</dbReference>
<dbReference type="RefSeq" id="WP_256205260.1">
    <property type="nucleotide sequence ID" value="NZ_FOES01000009.1"/>
</dbReference>
<feature type="domain" description="Helicase ATP-binding" evidence="4">
    <location>
        <begin position="125"/>
        <end position="277"/>
    </location>
</feature>
<dbReference type="InterPro" id="IPR006935">
    <property type="entry name" value="Helicase/UvrB_N"/>
</dbReference>
<accession>A0A1H9EIL9</accession>
<dbReference type="GO" id="GO:0005524">
    <property type="term" value="F:ATP binding"/>
    <property type="evidence" value="ECO:0007669"/>
    <property type="project" value="UniProtKB-KW"/>
</dbReference>
<organism evidence="6 7">
    <name type="scientific">Piscibacillus halophilus</name>
    <dbReference type="NCBI Taxonomy" id="571933"/>
    <lineage>
        <taxon>Bacteria</taxon>
        <taxon>Bacillati</taxon>
        <taxon>Bacillota</taxon>
        <taxon>Bacilli</taxon>
        <taxon>Bacillales</taxon>
        <taxon>Bacillaceae</taxon>
        <taxon>Piscibacillus</taxon>
    </lineage>
</organism>
<reference evidence="6 7" key="1">
    <citation type="submission" date="2016-10" db="EMBL/GenBank/DDBJ databases">
        <authorList>
            <person name="de Groot N.N."/>
        </authorList>
    </citation>
    <scope>NUCLEOTIDE SEQUENCE [LARGE SCALE GENOMIC DNA]</scope>
    <source>
        <strain evidence="6 7">DSM 21633</strain>
    </source>
</reference>
<dbReference type="EMBL" id="FOES01000009">
    <property type="protein sequence ID" value="SEQ25564.1"/>
    <property type="molecule type" value="Genomic_DNA"/>
</dbReference>
<dbReference type="STRING" id="571933.SAMN05216362_10977"/>
<evidence type="ECO:0000259" key="5">
    <source>
        <dbReference type="PROSITE" id="PS51194"/>
    </source>
</evidence>
<evidence type="ECO:0000256" key="3">
    <source>
        <dbReference type="ARBA" id="ARBA00023125"/>
    </source>
</evidence>
<evidence type="ECO:0000313" key="6">
    <source>
        <dbReference type="EMBL" id="SEQ25564.1"/>
    </source>
</evidence>
<evidence type="ECO:0000256" key="1">
    <source>
        <dbReference type="ARBA" id="ARBA00022741"/>
    </source>
</evidence>
<keyword evidence="2" id="KW-0067">ATP-binding</keyword>
<dbReference type="GO" id="GO:0043138">
    <property type="term" value="F:3'-5' DNA helicase activity"/>
    <property type="evidence" value="ECO:0007669"/>
    <property type="project" value="TreeGrafter"/>
</dbReference>
<dbReference type="GO" id="GO:0006270">
    <property type="term" value="P:DNA replication initiation"/>
    <property type="evidence" value="ECO:0007669"/>
    <property type="project" value="TreeGrafter"/>
</dbReference>
<name>A0A1H9EIL9_9BACI</name>
<sequence>MEQEQLMDYASKFHGKLLLKQELQLDQPTLHLLLQEGFLVQTPGIIKKFGLLLCQRCFNNKRKYFGLLPSNHVYCRKCIMMGRVSEREHLYKWNGPQPELEKNTQPCEWGGTLTTLQQQASDQMIKQIDQSGSLLIHAVCGAGKTEMLYAGIDYAIAQGKKVCLATPRTDVVRELAPRLRKDFPRIQSAALYGDSNEVDEQAHLVIATTHQLLRYERAIDVMIVDEVDAFPYHRDPTLPKAVRRSLKKSHTLIYLTATPRTGLKAKSLLNLIPTVSIPMRFHGHPLPVPNFQHVKKIEEQIYENTLPHSIQKWIKERGNRRFLLFVPTIDMAKILSKLLDDTPYVHAESTQREELIQQFRYQKIKSLITTTILERGVTFPSIDVAVIRADHQVFDEAALVQIAGRAGRSVQDPSGNVTFFYEHKTNAMVQAKNYTLQMNYKAKKWREKSNALPHLLSRD</sequence>